<feature type="chain" id="PRO_5008403254" evidence="1">
    <location>
        <begin position="31"/>
        <end position="104"/>
    </location>
</feature>
<dbReference type="Proteomes" id="UP000092445">
    <property type="component" value="Unassembled WGS sequence"/>
</dbReference>
<reference evidence="3" key="1">
    <citation type="submission" date="2014-03" db="EMBL/GenBank/DDBJ databases">
        <authorList>
            <person name="Aksoy S."/>
            <person name="Warren W."/>
            <person name="Wilson R.K."/>
        </authorList>
    </citation>
    <scope>NUCLEOTIDE SEQUENCE [LARGE SCALE GENOMIC DNA]</scope>
    <source>
        <strain evidence="3">IAEA</strain>
    </source>
</reference>
<evidence type="ECO:0000256" key="1">
    <source>
        <dbReference type="SAM" id="SignalP"/>
    </source>
</evidence>
<dbReference type="VEuPathDB" id="VectorBase:GPAI025598"/>
<feature type="signal peptide" evidence="1">
    <location>
        <begin position="1"/>
        <end position="30"/>
    </location>
</feature>
<evidence type="ECO:0000313" key="3">
    <source>
        <dbReference type="Proteomes" id="UP000092445"/>
    </source>
</evidence>
<keyword evidence="1" id="KW-0732">Signal</keyword>
<dbReference type="EnsemblMetazoa" id="GPAI025598-RA">
    <property type="protein sequence ID" value="GPAI025598-PA"/>
    <property type="gene ID" value="GPAI025598"/>
</dbReference>
<protein>
    <submittedName>
        <fullName evidence="2">Uncharacterized protein</fullName>
    </submittedName>
</protein>
<accession>A0A1A9ZUM1</accession>
<dbReference type="AlphaFoldDB" id="A0A1A9ZUM1"/>
<reference evidence="2" key="2">
    <citation type="submission" date="2020-05" db="UniProtKB">
        <authorList>
            <consortium name="EnsemblMetazoa"/>
        </authorList>
    </citation>
    <scope>IDENTIFICATION</scope>
    <source>
        <strain evidence="2">IAEA</strain>
    </source>
</reference>
<name>A0A1A9ZUM1_GLOPL</name>
<evidence type="ECO:0000313" key="2">
    <source>
        <dbReference type="EnsemblMetazoa" id="GPAI025598-PA"/>
    </source>
</evidence>
<sequence length="104" mass="11372">MCKCNDLTCHSFSSTLWIVLIFLPNSKVSGLERSVSANPSGTLKLDLSNQHYRTFKYKQSSEPHILPVIKSYCTDLSLCVVQSLIPSQGVGRWGALNLNSPSGG</sequence>
<keyword evidence="3" id="KW-1185">Reference proteome</keyword>
<organism evidence="2 3">
    <name type="scientific">Glossina pallidipes</name>
    <name type="common">Tsetse fly</name>
    <dbReference type="NCBI Taxonomy" id="7398"/>
    <lineage>
        <taxon>Eukaryota</taxon>
        <taxon>Metazoa</taxon>
        <taxon>Ecdysozoa</taxon>
        <taxon>Arthropoda</taxon>
        <taxon>Hexapoda</taxon>
        <taxon>Insecta</taxon>
        <taxon>Pterygota</taxon>
        <taxon>Neoptera</taxon>
        <taxon>Endopterygota</taxon>
        <taxon>Diptera</taxon>
        <taxon>Brachycera</taxon>
        <taxon>Muscomorpha</taxon>
        <taxon>Hippoboscoidea</taxon>
        <taxon>Glossinidae</taxon>
        <taxon>Glossina</taxon>
    </lineage>
</organism>
<proteinExistence type="predicted"/>